<dbReference type="AlphaFoldDB" id="A0A928VUC3"/>
<dbReference type="Gene3D" id="1.25.40.620">
    <property type="match status" value="1"/>
</dbReference>
<name>A0A928VUC3_9CYAN</name>
<reference evidence="4" key="1">
    <citation type="submission" date="2020-10" db="EMBL/GenBank/DDBJ databases">
        <authorList>
            <person name="Castelo-Branco R."/>
            <person name="Eusebio N."/>
            <person name="Adriana R."/>
            <person name="Vieira A."/>
            <person name="Brugerolle De Fraissinette N."/>
            <person name="Rezende De Castro R."/>
            <person name="Schneider M.P."/>
            <person name="Vasconcelos V."/>
            <person name="Leao P.N."/>
        </authorList>
    </citation>
    <scope>NUCLEOTIDE SEQUENCE</scope>
    <source>
        <strain evidence="4">LEGE 11480</strain>
    </source>
</reference>
<comment type="caution">
    <text evidence="4">The sequence shown here is derived from an EMBL/GenBank/DDBJ whole genome shotgun (WGS) entry which is preliminary data.</text>
</comment>
<dbReference type="CDD" id="cd16383">
    <property type="entry name" value="GUN4"/>
    <property type="match status" value="1"/>
</dbReference>
<dbReference type="SUPFAM" id="SSF140869">
    <property type="entry name" value="GUN4-like"/>
    <property type="match status" value="1"/>
</dbReference>
<dbReference type="Gene3D" id="1.10.10.1770">
    <property type="entry name" value="Gun4-like"/>
    <property type="match status" value="1"/>
</dbReference>
<evidence type="ECO:0000313" key="4">
    <source>
        <dbReference type="EMBL" id="MBE9032692.1"/>
    </source>
</evidence>
<dbReference type="GO" id="GO:0046906">
    <property type="term" value="F:tetrapyrrole binding"/>
    <property type="evidence" value="ECO:0007669"/>
    <property type="project" value="TreeGrafter"/>
</dbReference>
<dbReference type="InterPro" id="IPR037215">
    <property type="entry name" value="GUN4-like_sf"/>
</dbReference>
<dbReference type="Pfam" id="PF05419">
    <property type="entry name" value="GUN4"/>
    <property type="match status" value="1"/>
</dbReference>
<dbReference type="RefSeq" id="WP_264327509.1">
    <property type="nucleotide sequence ID" value="NZ_JADEXQ010000119.1"/>
</dbReference>
<evidence type="ECO:0000259" key="2">
    <source>
        <dbReference type="Pfam" id="PF00656"/>
    </source>
</evidence>
<dbReference type="Pfam" id="PF00656">
    <property type="entry name" value="Peptidase_C14"/>
    <property type="match status" value="1"/>
</dbReference>
<evidence type="ECO:0000256" key="1">
    <source>
        <dbReference type="SAM" id="MobiDB-lite"/>
    </source>
</evidence>
<dbReference type="InterPro" id="IPR008629">
    <property type="entry name" value="GUN4-like"/>
</dbReference>
<evidence type="ECO:0000259" key="3">
    <source>
        <dbReference type="Pfam" id="PF05419"/>
    </source>
</evidence>
<keyword evidence="5" id="KW-1185">Reference proteome</keyword>
<dbReference type="Gene3D" id="3.40.50.1460">
    <property type="match status" value="1"/>
</dbReference>
<dbReference type="GO" id="GO:0004197">
    <property type="term" value="F:cysteine-type endopeptidase activity"/>
    <property type="evidence" value="ECO:0007669"/>
    <property type="project" value="InterPro"/>
</dbReference>
<dbReference type="Proteomes" id="UP000625316">
    <property type="component" value="Unassembled WGS sequence"/>
</dbReference>
<evidence type="ECO:0000313" key="5">
    <source>
        <dbReference type="Proteomes" id="UP000625316"/>
    </source>
</evidence>
<dbReference type="SUPFAM" id="SSF52129">
    <property type="entry name" value="Caspase-like"/>
    <property type="match status" value="1"/>
</dbReference>
<organism evidence="4 5">
    <name type="scientific">Romeriopsis navalis LEGE 11480</name>
    <dbReference type="NCBI Taxonomy" id="2777977"/>
    <lineage>
        <taxon>Bacteria</taxon>
        <taxon>Bacillati</taxon>
        <taxon>Cyanobacteriota</taxon>
        <taxon>Cyanophyceae</taxon>
        <taxon>Leptolyngbyales</taxon>
        <taxon>Leptolyngbyaceae</taxon>
        <taxon>Romeriopsis</taxon>
        <taxon>Romeriopsis navalis</taxon>
    </lineage>
</organism>
<feature type="domain" description="Peptidase C14 caspase" evidence="2">
    <location>
        <begin position="4"/>
        <end position="243"/>
    </location>
</feature>
<dbReference type="InterPro" id="IPR011600">
    <property type="entry name" value="Pept_C14_caspase"/>
</dbReference>
<dbReference type="GO" id="GO:0006508">
    <property type="term" value="P:proteolysis"/>
    <property type="evidence" value="ECO:0007669"/>
    <property type="project" value="InterPro"/>
</dbReference>
<protein>
    <submittedName>
        <fullName evidence="4">GUN4 domain-containing protein</fullName>
    </submittedName>
</protein>
<feature type="region of interest" description="Disordered" evidence="1">
    <location>
        <begin position="329"/>
        <end position="348"/>
    </location>
</feature>
<dbReference type="EMBL" id="JADEXQ010000119">
    <property type="protein sequence ID" value="MBE9032692.1"/>
    <property type="molecule type" value="Genomic_DNA"/>
</dbReference>
<dbReference type="PANTHER" id="PTHR34800">
    <property type="entry name" value="TETRAPYRROLE-BINDING PROTEIN, CHLOROPLASTIC"/>
    <property type="match status" value="1"/>
</dbReference>
<dbReference type="InterPro" id="IPR029030">
    <property type="entry name" value="Caspase-like_dom_sf"/>
</dbReference>
<gene>
    <name evidence="4" type="ORF">IQ266_23425</name>
</gene>
<sequence length="518" mass="58555">MANNWAIVVGVNHYEHHPERKLRYAVQDAERLGDFLCQSAQFESAHVIRCLGEETRRGEQNYPSCSNLIRILNRDLKPSNIGQVQRLWFFFSGHGISRNGRDFLVPSDCLAEDLERFSLPVDEVIAAMRLHQTAEIVLILDACREKIGSKGKDTPIGAQTVEVAKERGVTTIFSCSYGQLSYELESLGQGAFTHALVEGLGQFTLPFQLEPFLVRRVNELHRAAQKSVQQTPKIQTDSTAKAFQSLLPDCVTDSDVTFLIEQAKDAELEEEFDEAKRWLRQIIEVAPVASQRRAALKAQDRIDRKIAGQTTPPMPAPTVVPIVEPQQRVEVKPKSTPPEPQSQNSIDRIPLESEKKIDYRKLRDLLKAGKWEAADKETLEVMLQASNRKSQGWLDTDSLKNFPCKDLRTIDQLWVKASNGHFGFSVQKKIWEECGSPMNYSNEYKNFGDRVGWCRDSNWLNYSDLKKNPLHSPAGELPCELAVDIGVLRLCMEYLRGCGGGWIHFLAQRLANCSTQQS</sequence>
<feature type="domain" description="GUN4-like" evidence="3">
    <location>
        <begin position="353"/>
        <end position="479"/>
    </location>
</feature>
<proteinExistence type="predicted"/>
<accession>A0A928VUC3</accession>
<dbReference type="PANTHER" id="PTHR34800:SF1">
    <property type="entry name" value="TETRAPYRROLE-BINDING PROTEIN, CHLOROPLASTIC"/>
    <property type="match status" value="1"/>
</dbReference>